<dbReference type="InterPro" id="IPR053149">
    <property type="entry name" value="TPK"/>
</dbReference>
<dbReference type="Pfam" id="PF04263">
    <property type="entry name" value="TPK_catalytic"/>
    <property type="match status" value="1"/>
</dbReference>
<dbReference type="Proteomes" id="UP000676456">
    <property type="component" value="Unassembled WGS sequence"/>
</dbReference>
<dbReference type="EMBL" id="JAGYPN010000001">
    <property type="protein sequence ID" value="MBS4221586.1"/>
    <property type="molecule type" value="Genomic_DNA"/>
</dbReference>
<accession>A0A942UHJ3</accession>
<keyword evidence="2" id="KW-0547">Nucleotide-binding</keyword>
<dbReference type="SUPFAM" id="SSF63999">
    <property type="entry name" value="Thiamin pyrophosphokinase, catalytic domain"/>
    <property type="match status" value="1"/>
</dbReference>
<evidence type="ECO:0000313" key="8">
    <source>
        <dbReference type="Proteomes" id="UP000676456"/>
    </source>
</evidence>
<proteinExistence type="predicted"/>
<dbReference type="Gene3D" id="3.40.50.10240">
    <property type="entry name" value="Thiamin pyrophosphokinase, catalytic domain"/>
    <property type="match status" value="1"/>
</dbReference>
<dbReference type="GO" id="GO:0005524">
    <property type="term" value="F:ATP binding"/>
    <property type="evidence" value="ECO:0007669"/>
    <property type="project" value="UniProtKB-KW"/>
</dbReference>
<evidence type="ECO:0000256" key="4">
    <source>
        <dbReference type="ARBA" id="ARBA00022840"/>
    </source>
</evidence>
<evidence type="ECO:0000259" key="6">
    <source>
        <dbReference type="SMART" id="SM00983"/>
    </source>
</evidence>
<dbReference type="SUPFAM" id="SSF63862">
    <property type="entry name" value="Thiamin pyrophosphokinase, substrate-binding domain"/>
    <property type="match status" value="1"/>
</dbReference>
<evidence type="ECO:0000256" key="3">
    <source>
        <dbReference type="ARBA" id="ARBA00022777"/>
    </source>
</evidence>
<keyword evidence="8" id="KW-1185">Reference proteome</keyword>
<gene>
    <name evidence="7" type="ORF">KHA91_02290</name>
</gene>
<keyword evidence="3" id="KW-0418">Kinase</keyword>
<name>A0A942UHJ3_9BACI</name>
<dbReference type="InterPro" id="IPR006282">
    <property type="entry name" value="Thi_PPkinase"/>
</dbReference>
<feature type="domain" description="Thiamin pyrophosphokinase thiamin-binding" evidence="6">
    <location>
        <begin position="148"/>
        <end position="214"/>
    </location>
</feature>
<dbReference type="PANTHER" id="PTHR41299:SF1">
    <property type="entry name" value="THIAMINE PYROPHOSPHOKINASE"/>
    <property type="match status" value="1"/>
</dbReference>
<sequence length="220" mass="24499">MAANDKIIYIVAGGPKHLIPNSTFCEREGIVWIGVDRGVHYLLEKGIIPDLSVGDFDSVTHSEWEKIKAQSPSVNRYRPEKDETDMELAIIMALKQNPSAIKVFGATGGRLDHFMANALMLVQFQTPKSNVKIEIIDIQNAISVFSPGKYEVVWDSQTKYISFLPLTAEVKNITLVGFKYPLANKTVHFGSSLCISNELIQQSGTFSFEKGILMMIRSSD</sequence>
<dbReference type="InterPro" id="IPR007373">
    <property type="entry name" value="Thiamin_PyroPKinase_B1-bd"/>
</dbReference>
<evidence type="ECO:0000256" key="1">
    <source>
        <dbReference type="ARBA" id="ARBA00022679"/>
    </source>
</evidence>
<dbReference type="AlphaFoldDB" id="A0A942UHJ3"/>
<dbReference type="SMART" id="SM00983">
    <property type="entry name" value="TPK_B1_binding"/>
    <property type="match status" value="1"/>
</dbReference>
<dbReference type="NCBIfam" id="TIGR01378">
    <property type="entry name" value="thi_PPkinase"/>
    <property type="match status" value="1"/>
</dbReference>
<comment type="caution">
    <text evidence="7">The sequence shown here is derived from an EMBL/GenBank/DDBJ whole genome shotgun (WGS) entry which is preliminary data.</text>
</comment>
<reference evidence="7 8" key="1">
    <citation type="submission" date="2021-05" db="EMBL/GenBank/DDBJ databases">
        <title>Novel Bacillus species.</title>
        <authorList>
            <person name="Liu G."/>
        </authorList>
    </citation>
    <scope>NUCLEOTIDE SEQUENCE [LARGE SCALE GENOMIC DNA]</scope>
    <source>
        <strain evidence="7 8">FJAT-49682</strain>
    </source>
</reference>
<dbReference type="InterPro" id="IPR036371">
    <property type="entry name" value="TPK_B1-bd_sf"/>
</dbReference>
<dbReference type="Pfam" id="PF04265">
    <property type="entry name" value="TPK_B1_binding"/>
    <property type="match status" value="1"/>
</dbReference>
<dbReference type="GO" id="GO:0006772">
    <property type="term" value="P:thiamine metabolic process"/>
    <property type="evidence" value="ECO:0007669"/>
    <property type="project" value="UniProtKB-UniRule"/>
</dbReference>
<dbReference type="InterPro" id="IPR007371">
    <property type="entry name" value="TPK_catalytic"/>
</dbReference>
<dbReference type="EC" id="2.7.6.2" evidence="5"/>
<keyword evidence="4" id="KW-0067">ATP-binding</keyword>
<organism evidence="7 8">
    <name type="scientific">Lederbergia citrea</name>
    <dbReference type="NCBI Taxonomy" id="2833581"/>
    <lineage>
        <taxon>Bacteria</taxon>
        <taxon>Bacillati</taxon>
        <taxon>Bacillota</taxon>
        <taxon>Bacilli</taxon>
        <taxon>Bacillales</taxon>
        <taxon>Bacillaceae</taxon>
        <taxon>Lederbergia</taxon>
    </lineage>
</organism>
<dbReference type="CDD" id="cd07995">
    <property type="entry name" value="TPK"/>
    <property type="match status" value="1"/>
</dbReference>
<dbReference type="GO" id="GO:0016301">
    <property type="term" value="F:kinase activity"/>
    <property type="evidence" value="ECO:0007669"/>
    <property type="project" value="UniProtKB-KW"/>
</dbReference>
<protein>
    <recommendedName>
        <fullName evidence="5">Thiamine diphosphokinase</fullName>
        <ecNumber evidence="5">2.7.6.2</ecNumber>
    </recommendedName>
</protein>
<dbReference type="PANTHER" id="PTHR41299">
    <property type="entry name" value="THIAMINE PYROPHOSPHOKINASE"/>
    <property type="match status" value="1"/>
</dbReference>
<dbReference type="GO" id="GO:0004788">
    <property type="term" value="F:thiamine diphosphokinase activity"/>
    <property type="evidence" value="ECO:0007669"/>
    <property type="project" value="UniProtKB-UniRule"/>
</dbReference>
<dbReference type="GO" id="GO:0030975">
    <property type="term" value="F:thiamine binding"/>
    <property type="evidence" value="ECO:0007669"/>
    <property type="project" value="InterPro"/>
</dbReference>
<keyword evidence="1 7" id="KW-0808">Transferase</keyword>
<evidence type="ECO:0000256" key="5">
    <source>
        <dbReference type="NCBIfam" id="TIGR01378"/>
    </source>
</evidence>
<dbReference type="RefSeq" id="WP_213096600.1">
    <property type="nucleotide sequence ID" value="NZ_JAGYPK010000001.1"/>
</dbReference>
<evidence type="ECO:0000313" key="7">
    <source>
        <dbReference type="EMBL" id="MBS4221586.1"/>
    </source>
</evidence>
<dbReference type="GO" id="GO:0009229">
    <property type="term" value="P:thiamine diphosphate biosynthetic process"/>
    <property type="evidence" value="ECO:0007669"/>
    <property type="project" value="InterPro"/>
</dbReference>
<evidence type="ECO:0000256" key="2">
    <source>
        <dbReference type="ARBA" id="ARBA00022741"/>
    </source>
</evidence>
<dbReference type="InterPro" id="IPR036759">
    <property type="entry name" value="TPK_catalytic_sf"/>
</dbReference>